<keyword evidence="7 8" id="KW-0472">Membrane</keyword>
<dbReference type="CDD" id="cd00077">
    <property type="entry name" value="HDc"/>
    <property type="match status" value="1"/>
</dbReference>
<feature type="transmembrane region" description="Helical" evidence="8">
    <location>
        <begin position="243"/>
        <end position="262"/>
    </location>
</feature>
<keyword evidence="4" id="KW-0547">Nucleotide-binding</keyword>
<dbReference type="InterPro" id="IPR003607">
    <property type="entry name" value="HD/PDEase_dom"/>
</dbReference>
<dbReference type="Gene3D" id="1.10.3210.10">
    <property type="entry name" value="Hypothetical protein af1432"/>
    <property type="match status" value="1"/>
</dbReference>
<keyword evidence="11" id="KW-1185">Reference proteome</keyword>
<evidence type="ECO:0000256" key="8">
    <source>
        <dbReference type="SAM" id="Phobius"/>
    </source>
</evidence>
<evidence type="ECO:0000256" key="5">
    <source>
        <dbReference type="ARBA" id="ARBA00022989"/>
    </source>
</evidence>
<dbReference type="GO" id="GO:0051607">
    <property type="term" value="P:defense response to virus"/>
    <property type="evidence" value="ECO:0007669"/>
    <property type="project" value="UniProtKB-KW"/>
</dbReference>
<evidence type="ECO:0000256" key="3">
    <source>
        <dbReference type="ARBA" id="ARBA00022692"/>
    </source>
</evidence>
<dbReference type="EMBL" id="JAAABJ010000509">
    <property type="protein sequence ID" value="NAW51162.1"/>
    <property type="molecule type" value="Genomic_DNA"/>
</dbReference>
<keyword evidence="5 8" id="KW-1133">Transmembrane helix</keyword>
<reference evidence="10 11" key="1">
    <citation type="submission" date="2019-11" db="EMBL/GenBank/DDBJ databases">
        <title>Characterization of Elizabethkingia argenteiflava sp. nov., isolated from inner surface of Soybean Pods.</title>
        <authorList>
            <person name="Mo S."/>
        </authorList>
    </citation>
    <scope>NUCLEOTIDE SEQUENCE [LARGE SCALE GENOMIC DNA]</scope>
    <source>
        <strain evidence="10 11">YB22</strain>
    </source>
</reference>
<dbReference type="Pfam" id="PF01966">
    <property type="entry name" value="HD"/>
    <property type="match status" value="1"/>
</dbReference>
<dbReference type="Pfam" id="PF18967">
    <property type="entry name" value="PycTM"/>
    <property type="match status" value="1"/>
</dbReference>
<dbReference type="AlphaFoldDB" id="A0A845PSF7"/>
<evidence type="ECO:0000256" key="2">
    <source>
        <dbReference type="ARBA" id="ARBA00022475"/>
    </source>
</evidence>
<dbReference type="PANTHER" id="PTHR21174:SF0">
    <property type="entry name" value="HD PHOSPHOHYDROLASE FAMILY PROTEIN-RELATED"/>
    <property type="match status" value="1"/>
</dbReference>
<dbReference type="SUPFAM" id="SSF109604">
    <property type="entry name" value="HD-domain/PDEase-like"/>
    <property type="match status" value="1"/>
</dbReference>
<dbReference type="RefSeq" id="WP_166519447.1">
    <property type="nucleotide sequence ID" value="NZ_JAAABJ010000509.1"/>
</dbReference>
<evidence type="ECO:0000256" key="1">
    <source>
        <dbReference type="ARBA" id="ARBA00004236"/>
    </source>
</evidence>
<feature type="domain" description="HD/PDEase" evidence="9">
    <location>
        <begin position="23"/>
        <end position="137"/>
    </location>
</feature>
<dbReference type="PANTHER" id="PTHR21174">
    <property type="match status" value="1"/>
</dbReference>
<organism evidence="10 11">
    <name type="scientific">Elizabethkingia argenteiflava</name>
    <dbReference type="NCBI Taxonomy" id="2681556"/>
    <lineage>
        <taxon>Bacteria</taxon>
        <taxon>Pseudomonadati</taxon>
        <taxon>Bacteroidota</taxon>
        <taxon>Flavobacteriia</taxon>
        <taxon>Flavobacteriales</taxon>
        <taxon>Weeksellaceae</taxon>
        <taxon>Elizabethkingia</taxon>
    </lineage>
</organism>
<accession>A0A845PSF7</accession>
<sequence>MTLIQKAGSFILDLFKDKLSSAFLYHNYQHTYEVVNHARMLAKMENVNERETEILLTACWFHDSGYLEDTHRHEEKSCEIAEAFLSAEGMEDDFIARVKALIMVTKLCTPPQGILEKIICDADCSHLASEDYFTYSERLRKEWKMTQNKDLGKRDWALENREFFISHQFNTDYAKKNWNPLKEKNLYKIERVIQQEETEKEKKNLGSKEFKKKGVKSDRSIDTMFRITLNNHTRLSDIADSKANILLSVNAIIISIALSTLLPKLDAPKNAHLVWPTFILLFFSVITIVFAILSTKPKVTSGDFTQQDLQDHKVNLLFFGNFYKMPLEHYQFLVKEMMQDRDYLYDAMIRDLYYLGVVLNRKYRLLSITYKIFMLGIITSVIAFVIAFWTI</sequence>
<dbReference type="InterPro" id="IPR009218">
    <property type="entry name" value="HD_phosphohydro"/>
</dbReference>
<keyword evidence="3 8" id="KW-0812">Transmembrane</keyword>
<dbReference type="SMART" id="SM00471">
    <property type="entry name" value="HDc"/>
    <property type="match status" value="1"/>
</dbReference>
<comment type="caution">
    <text evidence="10">The sequence shown here is derived from an EMBL/GenBank/DDBJ whole genome shotgun (WGS) entry which is preliminary data.</text>
</comment>
<evidence type="ECO:0000256" key="6">
    <source>
        <dbReference type="ARBA" id="ARBA00023118"/>
    </source>
</evidence>
<feature type="transmembrane region" description="Helical" evidence="8">
    <location>
        <begin position="368"/>
        <end position="389"/>
    </location>
</feature>
<evidence type="ECO:0000256" key="7">
    <source>
        <dbReference type="ARBA" id="ARBA00023136"/>
    </source>
</evidence>
<dbReference type="GO" id="GO:0000166">
    <property type="term" value="F:nucleotide binding"/>
    <property type="evidence" value="ECO:0007669"/>
    <property type="project" value="UniProtKB-KW"/>
</dbReference>
<dbReference type="Proteomes" id="UP000553459">
    <property type="component" value="Unassembled WGS sequence"/>
</dbReference>
<name>A0A845PSF7_9FLAO</name>
<evidence type="ECO:0000313" key="11">
    <source>
        <dbReference type="Proteomes" id="UP000553459"/>
    </source>
</evidence>
<dbReference type="InterPro" id="IPR006674">
    <property type="entry name" value="HD_domain"/>
</dbReference>
<dbReference type="InterPro" id="IPR043760">
    <property type="entry name" value="PycTM_dom"/>
</dbReference>
<protein>
    <submittedName>
        <fullName evidence="10">HD domain-containing protein</fullName>
    </submittedName>
</protein>
<evidence type="ECO:0000259" key="9">
    <source>
        <dbReference type="SMART" id="SM00471"/>
    </source>
</evidence>
<comment type="subcellular location">
    <subcellularLocation>
        <location evidence="1">Cell membrane</location>
    </subcellularLocation>
</comment>
<keyword evidence="2" id="KW-1003">Cell membrane</keyword>
<keyword evidence="6" id="KW-0051">Antiviral defense</keyword>
<gene>
    <name evidence="10" type="ORF">GNY06_07155</name>
</gene>
<dbReference type="GO" id="GO:0005886">
    <property type="term" value="C:plasma membrane"/>
    <property type="evidence" value="ECO:0007669"/>
    <property type="project" value="UniProtKB-SubCell"/>
</dbReference>
<evidence type="ECO:0000313" key="10">
    <source>
        <dbReference type="EMBL" id="NAW51162.1"/>
    </source>
</evidence>
<feature type="transmembrane region" description="Helical" evidence="8">
    <location>
        <begin position="274"/>
        <end position="293"/>
    </location>
</feature>
<evidence type="ECO:0000256" key="4">
    <source>
        <dbReference type="ARBA" id="ARBA00022741"/>
    </source>
</evidence>
<proteinExistence type="predicted"/>